<keyword evidence="5 11" id="KW-0812">Transmembrane</keyword>
<dbReference type="GO" id="GO:0015385">
    <property type="term" value="F:sodium:proton antiporter activity"/>
    <property type="evidence" value="ECO:0007669"/>
    <property type="project" value="UniProtKB-UniRule"/>
</dbReference>
<dbReference type="GO" id="GO:0005886">
    <property type="term" value="C:plasma membrane"/>
    <property type="evidence" value="ECO:0007669"/>
    <property type="project" value="UniProtKB-SubCell"/>
</dbReference>
<evidence type="ECO:0000313" key="13">
    <source>
        <dbReference type="EMBL" id="SFD72527.1"/>
    </source>
</evidence>
<evidence type="ECO:0000256" key="5">
    <source>
        <dbReference type="ARBA" id="ARBA00022692"/>
    </source>
</evidence>
<dbReference type="InterPro" id="IPR023171">
    <property type="entry name" value="Na/H_antiporter_dom_sf"/>
</dbReference>
<keyword evidence="9 11" id="KW-0472">Membrane</keyword>
<protein>
    <recommendedName>
        <fullName evidence="11">Na(+)/H(+) antiporter NhaA</fullName>
    </recommendedName>
    <alternativeName>
        <fullName evidence="11">Sodium/proton antiporter NhaA</fullName>
    </alternativeName>
</protein>
<dbReference type="Gene3D" id="1.20.1530.10">
    <property type="entry name" value="Na+/H+ antiporter like domain"/>
    <property type="match status" value="1"/>
</dbReference>
<feature type="transmembrane region" description="Helical" evidence="11">
    <location>
        <begin position="193"/>
        <end position="210"/>
    </location>
</feature>
<dbReference type="PANTHER" id="PTHR30341:SF0">
    <property type="entry name" value="NA(+)_H(+) ANTIPORTER NHAA"/>
    <property type="match status" value="1"/>
</dbReference>
<keyword evidence="14" id="KW-1185">Reference proteome</keyword>
<evidence type="ECO:0000256" key="2">
    <source>
        <dbReference type="ARBA" id="ARBA00022448"/>
    </source>
</evidence>
<dbReference type="Proteomes" id="UP000199022">
    <property type="component" value="Unassembled WGS sequence"/>
</dbReference>
<feature type="transmembrane region" description="Helical" evidence="11">
    <location>
        <begin position="281"/>
        <end position="303"/>
    </location>
</feature>
<evidence type="ECO:0000256" key="1">
    <source>
        <dbReference type="ARBA" id="ARBA00004429"/>
    </source>
</evidence>
<dbReference type="InterPro" id="IPR004670">
    <property type="entry name" value="NhaA"/>
</dbReference>
<evidence type="ECO:0000313" key="14">
    <source>
        <dbReference type="Proteomes" id="UP000199022"/>
    </source>
</evidence>
<comment type="subcellular location">
    <subcellularLocation>
        <location evidence="1">Cell inner membrane</location>
        <topology evidence="1">Multi-pass membrane protein</topology>
    </subcellularLocation>
    <subcellularLocation>
        <location evidence="11">Cell membrane</location>
        <topology evidence="11">Multi-pass membrane protein</topology>
    </subcellularLocation>
</comment>
<dbReference type="PANTHER" id="PTHR30341">
    <property type="entry name" value="SODIUM ION/PROTON ANTIPORTER NHAA-RELATED"/>
    <property type="match status" value="1"/>
</dbReference>
<dbReference type="EMBL" id="FOMD01000006">
    <property type="protein sequence ID" value="SFD72527.1"/>
    <property type="molecule type" value="Genomic_DNA"/>
</dbReference>
<evidence type="ECO:0000256" key="6">
    <source>
        <dbReference type="ARBA" id="ARBA00022989"/>
    </source>
</evidence>
<comment type="similarity">
    <text evidence="11">Belongs to the NhaA Na(+)/H(+) (TC 2.A.33) antiporter family.</text>
</comment>
<dbReference type="NCBIfam" id="TIGR00773">
    <property type="entry name" value="NhaA"/>
    <property type="match status" value="1"/>
</dbReference>
<keyword evidence="7 11" id="KW-0915">Sodium</keyword>
<reference evidence="14" key="1">
    <citation type="submission" date="2016-10" db="EMBL/GenBank/DDBJ databases">
        <authorList>
            <person name="Varghese N."/>
            <person name="Submissions S."/>
        </authorList>
    </citation>
    <scope>NUCLEOTIDE SEQUENCE [LARGE SCALE GENOMIC DNA]</scope>
    <source>
        <strain evidence="14">DSM 45962</strain>
    </source>
</reference>
<dbReference type="HAMAP" id="MF_01844">
    <property type="entry name" value="NhaA"/>
    <property type="match status" value="1"/>
</dbReference>
<dbReference type="Pfam" id="PF06965">
    <property type="entry name" value="Na_H_antiport_1"/>
    <property type="match status" value="1"/>
</dbReference>
<evidence type="ECO:0000256" key="4">
    <source>
        <dbReference type="ARBA" id="ARBA00022475"/>
    </source>
</evidence>
<dbReference type="AlphaFoldDB" id="A0A1I1UP35"/>
<evidence type="ECO:0000256" key="10">
    <source>
        <dbReference type="ARBA" id="ARBA00023201"/>
    </source>
</evidence>
<evidence type="ECO:0000256" key="11">
    <source>
        <dbReference type="HAMAP-Rule" id="MF_01844"/>
    </source>
</evidence>
<dbReference type="RefSeq" id="WP_091563922.1">
    <property type="nucleotide sequence ID" value="NZ_BNAC01000006.1"/>
</dbReference>
<feature type="transmembrane region" description="Helical" evidence="11">
    <location>
        <begin position="110"/>
        <end position="129"/>
    </location>
</feature>
<feature type="transmembrane region" description="Helical" evidence="11">
    <location>
        <begin position="352"/>
        <end position="371"/>
    </location>
</feature>
<comment type="function">
    <text evidence="11">Na(+)/H(+) antiporter that extrudes sodium in exchange for external protons.</text>
</comment>
<keyword evidence="8 11" id="KW-0406">Ion transport</keyword>
<sequence length="457" mass="47497">MSSPTRLFARGTYGEATRIAALLRKETVGGVLLIAGAVAALVWANTPWASAYEGLRDTVVGPASLHLDLSLGTWAADGLLAIFFFVAGLELKREFVAGDLRDPRKAALPIAAAVGGMAVPALIFTVINLRSDGGLAGWAIPTATDIAFALAVLAVISTHLPAALRTFLLTLAIVDDLLAITVIAVFYTSSLSFGPLALALIPLALFAVAVQRRIRSWWVLLPLAAATWVLVHESGVHATVAGVLLAFTVPVVRSEAAGGPDAGPGLAEHFEHRIRPISAGIAVPVFAFFSAGVTVGGLSGLGASLTDTVAIGIVVGLVAGKAIGITGATWLVSRFTRARLDTDLRWPDVVGLSLLAGIGFTVSLLIGELAFGAGSLRDEHVKVGVLTGTLLAALLATAVLKPRDRVYRRIAEAEARDDDGDGIPDVYQEHGRAVDRTSPRETVDEAAARKRSTGPTG</sequence>
<comment type="catalytic activity">
    <reaction evidence="11">
        <text>Na(+)(in) + 2 H(+)(out) = Na(+)(out) + 2 H(+)(in)</text>
        <dbReference type="Rhea" id="RHEA:29251"/>
        <dbReference type="ChEBI" id="CHEBI:15378"/>
        <dbReference type="ChEBI" id="CHEBI:29101"/>
    </reaction>
</comment>
<evidence type="ECO:0000256" key="12">
    <source>
        <dbReference type="SAM" id="MobiDB-lite"/>
    </source>
</evidence>
<feature type="transmembrane region" description="Helical" evidence="11">
    <location>
        <begin position="135"/>
        <end position="156"/>
    </location>
</feature>
<dbReference type="OrthoDB" id="9808135at2"/>
<feature type="region of interest" description="Disordered" evidence="12">
    <location>
        <begin position="417"/>
        <end position="457"/>
    </location>
</feature>
<feature type="transmembrane region" description="Helical" evidence="11">
    <location>
        <begin position="28"/>
        <end position="49"/>
    </location>
</feature>
<feature type="transmembrane region" description="Helical" evidence="11">
    <location>
        <begin position="168"/>
        <end position="187"/>
    </location>
</feature>
<dbReference type="GO" id="GO:0006885">
    <property type="term" value="P:regulation of pH"/>
    <property type="evidence" value="ECO:0007669"/>
    <property type="project" value="UniProtKB-UniRule"/>
</dbReference>
<dbReference type="STRING" id="1225127.SAMN05661030_4082"/>
<keyword evidence="2 11" id="KW-0813">Transport</keyword>
<organism evidence="13 14">
    <name type="scientific">Klenkia taihuensis</name>
    <dbReference type="NCBI Taxonomy" id="1225127"/>
    <lineage>
        <taxon>Bacteria</taxon>
        <taxon>Bacillati</taxon>
        <taxon>Actinomycetota</taxon>
        <taxon>Actinomycetes</taxon>
        <taxon>Geodermatophilales</taxon>
        <taxon>Geodermatophilaceae</taxon>
        <taxon>Klenkia</taxon>
    </lineage>
</organism>
<keyword evidence="10 11" id="KW-0739">Sodium transport</keyword>
<accession>A0A1I1UP35</accession>
<evidence type="ECO:0000256" key="3">
    <source>
        <dbReference type="ARBA" id="ARBA00022449"/>
    </source>
</evidence>
<feature type="compositionally biased region" description="Basic and acidic residues" evidence="12">
    <location>
        <begin position="427"/>
        <end position="448"/>
    </location>
</feature>
<feature type="transmembrane region" description="Helical" evidence="11">
    <location>
        <begin position="383"/>
        <end position="400"/>
    </location>
</feature>
<keyword evidence="4 11" id="KW-1003">Cell membrane</keyword>
<feature type="transmembrane region" description="Helical" evidence="11">
    <location>
        <begin position="309"/>
        <end position="332"/>
    </location>
</feature>
<keyword evidence="3 11" id="KW-0050">Antiport</keyword>
<name>A0A1I1UP35_9ACTN</name>
<proteinExistence type="inferred from homology"/>
<gene>
    <name evidence="11" type="primary">nhaA</name>
    <name evidence="13" type="ORF">SAMN05661030_4082</name>
</gene>
<evidence type="ECO:0000256" key="8">
    <source>
        <dbReference type="ARBA" id="ARBA00023065"/>
    </source>
</evidence>
<evidence type="ECO:0000256" key="9">
    <source>
        <dbReference type="ARBA" id="ARBA00023136"/>
    </source>
</evidence>
<evidence type="ECO:0000256" key="7">
    <source>
        <dbReference type="ARBA" id="ARBA00023053"/>
    </source>
</evidence>
<keyword evidence="6 11" id="KW-1133">Transmembrane helix</keyword>
<feature type="transmembrane region" description="Helical" evidence="11">
    <location>
        <begin position="69"/>
        <end position="89"/>
    </location>
</feature>